<feature type="transmembrane region" description="Helical" evidence="16">
    <location>
        <begin position="2415"/>
        <end position="2441"/>
    </location>
</feature>
<dbReference type="InterPro" id="IPR005821">
    <property type="entry name" value="Ion_trans_dom"/>
</dbReference>
<dbReference type="Gene3D" id="1.25.10.30">
    <property type="entry name" value="IP3 receptor type 1 binding core, RIH domain"/>
    <property type="match status" value="1"/>
</dbReference>
<evidence type="ECO:0000256" key="12">
    <source>
        <dbReference type="ARBA" id="ARBA00023136"/>
    </source>
</evidence>
<dbReference type="PROSITE" id="PS50919">
    <property type="entry name" value="MIR"/>
    <property type="match status" value="1"/>
</dbReference>
<keyword evidence="5 16" id="KW-0107">Calcium channel</keyword>
<dbReference type="GeneID" id="101848258"/>
<dbReference type="SUPFAM" id="SSF82109">
    <property type="entry name" value="MIR domain"/>
    <property type="match status" value="2"/>
</dbReference>
<proteinExistence type="inferred from homology"/>
<evidence type="ECO:0000256" key="2">
    <source>
        <dbReference type="ARBA" id="ARBA00009453"/>
    </source>
</evidence>
<feature type="compositionally biased region" description="Polar residues" evidence="18">
    <location>
        <begin position="1773"/>
        <end position="1783"/>
    </location>
</feature>
<evidence type="ECO:0000256" key="14">
    <source>
        <dbReference type="ARBA" id="ARBA00023286"/>
    </source>
</evidence>
<evidence type="ECO:0000256" key="15">
    <source>
        <dbReference type="ARBA" id="ARBA00023303"/>
    </source>
</evidence>
<keyword evidence="9 16" id="KW-0106">Calcium</keyword>
<reference evidence="21" key="1">
    <citation type="submission" date="2025-08" db="UniProtKB">
        <authorList>
            <consortium name="RefSeq"/>
        </authorList>
    </citation>
    <scope>IDENTIFICATION</scope>
</reference>
<dbReference type="PRINTS" id="PR00779">
    <property type="entry name" value="INSP3RECEPTR"/>
</dbReference>
<evidence type="ECO:0000256" key="13">
    <source>
        <dbReference type="ARBA" id="ARBA00023170"/>
    </source>
</evidence>
<dbReference type="Pfam" id="PF01365">
    <property type="entry name" value="RYDR_ITPR"/>
    <property type="match status" value="2"/>
</dbReference>
<gene>
    <name evidence="21" type="primary">LOC101848258</name>
</gene>
<comment type="domain">
    <text evidence="16">The receptor contains a calcium channel in its C-terminal extremity. Its large N-terminal cytoplasmic region has the ligand-binding site in the N-terminus and modulatory sites in the middle portion immediately upstream of the channel region.</text>
</comment>
<evidence type="ECO:0000313" key="20">
    <source>
        <dbReference type="Proteomes" id="UP000694888"/>
    </source>
</evidence>
<dbReference type="RefSeq" id="XP_035829339.1">
    <property type="nucleotide sequence ID" value="XM_035973446.1"/>
</dbReference>
<evidence type="ECO:0000256" key="7">
    <source>
        <dbReference type="ARBA" id="ARBA00022737"/>
    </source>
</evidence>
<feature type="region of interest" description="Disordered" evidence="18">
    <location>
        <begin position="2563"/>
        <end position="2589"/>
    </location>
</feature>
<name>A0ABM1W3U6_APLCA</name>
<comment type="subcellular location">
    <subcellularLocation>
        <location evidence="1 16">Endoplasmic reticulum membrane</location>
        <topology evidence="1 16">Multi-pass membrane protein</topology>
    </subcellularLocation>
</comment>
<evidence type="ECO:0000256" key="4">
    <source>
        <dbReference type="ARBA" id="ARBA00022568"/>
    </source>
</evidence>
<sequence>MEDTLSVGDIVCLYSEESNGFVFATQSSSVHNQLAVGARQDRVRPQIPDQHIISFEVCVANRYKLTKKYSKLKIQSEENPTNIKLKNSAAQAKIGALSENEDNELEQKRNQGKKVVYGQVVQLRHVFTGKYIHVSTTKTSAMESNNMAVELLSDNAKHAQFRVMPRYKVKAEGDVVQVDDQIVLESTKSSGQFLHVSRQHLPSSSVYSQSFELNLSVRQSGFTVYRKYKPSPEDESKVKVGDPIRFYHKEMEAYMVAEGLFDDEVTEDVHLRMRPVDQSNPKTMFPSSSAVTYWQIELQDGPVPGGILKWEQQCRIIHMCSRKYLTINTDGKVTLTADNLDPRTVFRLHAVIRLIDNDDIPYESYARIEHVVTGHWLHALADEYKKKSESDPRGDDNSMAGLKYSTAQLKKIGAISEKQYDDAFTVQMVDPELEEIFNYMAGMVPFIQKLVADKKDGAVLNAKMTHDTITALKEMEEFMIVDSVPSKNRQKLMRNLRIVELLVSLLGIPCRGAPDMLHLTKIFLEAYDVLYTYLMGNSRKNELYIAKYIDFFLTQFEYKEGGIGLNAAHMVMELIRDNRKIVDRISHNNINTFVDFLHREKNYRYLELLSVLCVCDGVSIADNQRYITEAWLMRGNKNCVYLTDLGEKIQKKEGVVYVSCNNGRTWKELQEFAKDASEDSDEYMFLERQLELFGMLCHGQNEFSINVITKELDYLTWKEAYTCLSDVNLPDRLRAKYCELIITMFVDIGDNVSVVDRVKLSYVYDHIDSDEDLLDKSSSPTYKYFPQLSSWISQFLATNGDMTASEIGNNMLVQQVLRLVHFLVKYGFYHKAADIKMLLKPLLSLVDGRNDKPFPAKFQGAEAEEVVKYFQKTGRYQQSEETKAIVDAKIQALEVLNLFFNFIFNQRMEKFMNMFKITHGQAAMQNMPPPELFGLLSSTDDFDVESNGSLCRTALGKLQEIFVETDLFDKKELTDVFLDLSHYEYDEMIRKSMYLLNRYYSAHNNLFSRAVQAQVLTTDESVRVAAKLDTLLPGLRRLATSKLNEEKVTELCDILEQLTEMCHLKGEKEEQHSMNQNILYNFGLLEDCFTILSQDIDVKLLDQYGGLKKIFQKTFLLLKNMARSNKLVQTRLFDRVDMLLTKEGAPAELAETLTEVFTGNSNTCMKITNNQVQKIMAQVAKHKTDVPQFLDLLNAVVKVEELDLPLKRNQGFVMTYFMQYRAEVADIIDEGENKHNRMQILEGAQSKDLSYLIALVDLLATCAEGENRYIESICQTIFSIPDMLSVLNNRGINNNFKRPFLRFFLWVYLNTAGGMIESGAGDLPHDKAIWSYLDALNSDLQRMQQYTERNPDVVKVLLKQAPTKNDKEDIELHEMRGTLHYFFDAVMPFFQVFCRSYYQPDTELFPDESVKLGELTRSFEGFMEAIAPRISIERQMKNLVSAMTSLITASNAVAMSKIEDFRSKYSSGTGTQDIRSDARREYEWYYSEEEEINIKLNVFAVNMQKAYGGKNDVRTQLGLGGDEEYSELGGDEELPLGQEFQEHLRCFVDDRARTAIGKFRMTEKLIRQLSISQKLPVLSEKERLEQLELDVKCLMLLRGLIHNEIVKLPEDWETDLKSNKKHLKSIEHVQNALQHYDVVDSVLGHLSRPQDEIVRELLAFLAGLLFSGNSKVQDSMYSYFTGTREETFFFAIKSRIQLSALATREKRLLHAMHQAKIEELVAQAKALQKAMKTGQANPSDTLMATQLGSMFSMAKQSRLSLQKSKKNVKGSRVSLNNQRNNLRPGSHKAKKALGSQFLNTGDKLASAINGESLMVPEVGAKPSLGNGSSSKKKQQVAPESPNETNVEVKIEELDDDELKELTENAVAMSDDLDFKDDGYIELVLRVLGLMCDNQKKGLQDYLREQPDNIKSVNLVAETTRFLNILYGSVNDKTIPLVTQLFDTLVEFTSGNFQNQAIVFDNKICEYINHMLRVGQFKNCSREEIYTLKSSIAALIRSLSEENPPNQEEDGPAGTQPLSQMPKAVKPEVMEYLDSDTLVSVMMEAYNALGTISKSDPLYRQIADVGFVYYHILCRKLDLHPTIQRQNLLKAPEENTAWDYFKENTLSIEILKDDVLQKIYFQVRDKNVLREEIKEKFKYEVDRTSPSNKLRDFMDWSSCIIEDIKYQRKIHSSAIARFFVQSWWWLNPAVLTVTFALCFIVLVSWKASADTSNPVPDMSDYKGAQEMIYVLGAIHNLLSLFIAISYFLSNHPTFPKLSDFTSCFKSLVPLKNEDDDEEEEEEKAGAHLEVRFFSVMTFYYLTFLVCSGLGTVFYGYFFSFHLLHMALMNQLLKRVIQAVTRNGVSLILVAILGLAITFMFSLVAFAFYRDLLDQNNGRQCETSYECFTTLIHHGIVEGMYTTFEQQLTNKSYEKTLIIAVFDLIFFILITTIGLNIIFGIIVDTFSELRDSKWQIDNDMKTTCFICSRESYDFERQAGGFEKHVKTEHNQWAYLFFFIHLDETRPNDYSALELFVHNLLKKNNFDFFPLNRALSLQHEEDSSEMKLETLMQQVDYLVTKMKEEEAAKERDKEKQRQLEWEAKHKQKSSKD</sequence>
<dbReference type="InterPro" id="IPR035910">
    <property type="entry name" value="RyR/IP3R_RIH_dom_sf"/>
</dbReference>
<dbReference type="Pfam" id="PF02815">
    <property type="entry name" value="MIR"/>
    <property type="match status" value="1"/>
</dbReference>
<dbReference type="CDD" id="cd23280">
    <property type="entry name" value="beta-trefoil_MIR_itr-1-like"/>
    <property type="match status" value="1"/>
</dbReference>
<evidence type="ECO:0000256" key="18">
    <source>
        <dbReference type="SAM" id="MobiDB-lite"/>
    </source>
</evidence>
<dbReference type="Gene3D" id="1.10.287.70">
    <property type="match status" value="1"/>
</dbReference>
<keyword evidence="11 16" id="KW-0406">Ion transport</keyword>
<keyword evidence="6 16" id="KW-0812">Transmembrane</keyword>
<feature type="transmembrane region" description="Helical" evidence="16">
    <location>
        <begin position="2297"/>
        <end position="2322"/>
    </location>
</feature>
<dbReference type="InterPro" id="IPR000699">
    <property type="entry name" value="RIH_dom"/>
</dbReference>
<keyword evidence="7" id="KW-0677">Repeat</keyword>
<keyword evidence="17" id="KW-0175">Coiled coil</keyword>
<comment type="subunit">
    <text evidence="16">Homotetramer.</text>
</comment>
<keyword evidence="8 16" id="KW-0256">Endoplasmic reticulum</keyword>
<protein>
    <recommendedName>
        <fullName evidence="16">Inositol 1,4,5-trisphosphate receptor</fullName>
    </recommendedName>
</protein>
<keyword evidence="20" id="KW-1185">Reference proteome</keyword>
<dbReference type="SUPFAM" id="SSF48371">
    <property type="entry name" value="ARM repeat"/>
    <property type="match status" value="1"/>
</dbReference>
<feature type="region of interest" description="Disordered" evidence="18">
    <location>
        <begin position="2000"/>
        <end position="2019"/>
    </location>
</feature>
<comment type="similarity">
    <text evidence="2 16">Belongs to the InsP3 receptor family.</text>
</comment>
<dbReference type="InterPro" id="IPR014821">
    <property type="entry name" value="Ins145_P3_rcpt"/>
</dbReference>
<keyword evidence="15 16" id="KW-0407">Ion channel</keyword>
<evidence type="ECO:0000259" key="19">
    <source>
        <dbReference type="PROSITE" id="PS50919"/>
    </source>
</evidence>
<keyword evidence="13 16" id="KW-0675">Receptor</keyword>
<comment type="function">
    <text evidence="16">Receptor for inositol 1,4,5-trisphosphate, a second messenger that mediates the release of intracellular calcium.</text>
</comment>
<evidence type="ECO:0000313" key="21">
    <source>
        <dbReference type="RefSeq" id="XP_035829339.1"/>
    </source>
</evidence>
<keyword evidence="12 16" id="KW-0472">Membrane</keyword>
<organism evidence="20 21">
    <name type="scientific">Aplysia californica</name>
    <name type="common">California sea hare</name>
    <dbReference type="NCBI Taxonomy" id="6500"/>
    <lineage>
        <taxon>Eukaryota</taxon>
        <taxon>Metazoa</taxon>
        <taxon>Spiralia</taxon>
        <taxon>Lophotrochozoa</taxon>
        <taxon>Mollusca</taxon>
        <taxon>Gastropoda</taxon>
        <taxon>Heterobranchia</taxon>
        <taxon>Euthyneura</taxon>
        <taxon>Tectipleura</taxon>
        <taxon>Aplysiida</taxon>
        <taxon>Aplysioidea</taxon>
        <taxon>Aplysiidae</taxon>
        <taxon>Aplysia</taxon>
    </lineage>
</organism>
<feature type="region of interest" description="Disordered" evidence="18">
    <location>
        <begin position="1762"/>
        <end position="1787"/>
    </location>
</feature>
<dbReference type="InterPro" id="IPR013662">
    <property type="entry name" value="RIH_assoc-dom"/>
</dbReference>
<dbReference type="Proteomes" id="UP000694888">
    <property type="component" value="Unplaced"/>
</dbReference>
<evidence type="ECO:0000256" key="1">
    <source>
        <dbReference type="ARBA" id="ARBA00004477"/>
    </source>
</evidence>
<keyword evidence="10 16" id="KW-1133">Transmembrane helix</keyword>
<dbReference type="InterPro" id="IPR015925">
    <property type="entry name" value="Ryanodine_IP3_receptor"/>
</dbReference>
<feature type="transmembrane region" description="Helical" evidence="16">
    <location>
        <begin position="2225"/>
        <end position="2247"/>
    </location>
</feature>
<dbReference type="InterPro" id="IPR036300">
    <property type="entry name" value="MIR_dom_sf"/>
</dbReference>
<dbReference type="InterPro" id="IPR000493">
    <property type="entry name" value="InsP3_rcpt"/>
</dbReference>
<evidence type="ECO:0000256" key="3">
    <source>
        <dbReference type="ARBA" id="ARBA00022448"/>
    </source>
</evidence>
<dbReference type="PANTHER" id="PTHR13715">
    <property type="entry name" value="RYANODINE RECEPTOR AND IP3 RECEPTOR"/>
    <property type="match status" value="1"/>
</dbReference>
<feature type="coiled-coil region" evidence="17">
    <location>
        <begin position="1710"/>
        <end position="1737"/>
    </location>
</feature>
<feature type="transmembrane region" description="Helical" evidence="16">
    <location>
        <begin position="2343"/>
        <end position="2367"/>
    </location>
</feature>
<feature type="domain" description="MIR" evidence="19">
    <location>
        <begin position="112"/>
        <end position="166"/>
    </location>
</feature>
<feature type="region of interest" description="Disordered" evidence="18">
    <location>
        <begin position="1818"/>
        <end position="1845"/>
    </location>
</feature>
<dbReference type="InterPro" id="IPR016024">
    <property type="entry name" value="ARM-type_fold"/>
</dbReference>
<dbReference type="Pfam" id="PF08454">
    <property type="entry name" value="RIH_assoc"/>
    <property type="match status" value="1"/>
</dbReference>
<dbReference type="InterPro" id="IPR016093">
    <property type="entry name" value="MIR_motif"/>
</dbReference>
<dbReference type="Pfam" id="PF00520">
    <property type="entry name" value="Ion_trans"/>
    <property type="match status" value="1"/>
</dbReference>
<evidence type="ECO:0000256" key="16">
    <source>
        <dbReference type="RuleBase" id="RU368044"/>
    </source>
</evidence>
<evidence type="ECO:0000256" key="8">
    <source>
        <dbReference type="ARBA" id="ARBA00022824"/>
    </source>
</evidence>
<dbReference type="SMART" id="SM00472">
    <property type="entry name" value="MIR"/>
    <property type="match status" value="2"/>
</dbReference>
<evidence type="ECO:0000256" key="5">
    <source>
        <dbReference type="ARBA" id="ARBA00022673"/>
    </source>
</evidence>
<dbReference type="Gene3D" id="2.80.10.50">
    <property type="match status" value="2"/>
</dbReference>
<feature type="transmembrane region" description="Helical" evidence="16">
    <location>
        <begin position="2182"/>
        <end position="2204"/>
    </location>
</feature>
<evidence type="ECO:0000256" key="17">
    <source>
        <dbReference type="SAM" id="Coils"/>
    </source>
</evidence>
<evidence type="ECO:0000256" key="11">
    <source>
        <dbReference type="ARBA" id="ARBA00023065"/>
    </source>
</evidence>
<accession>A0ABM1W3U6</accession>
<keyword evidence="4 16" id="KW-0109">Calcium transport</keyword>
<dbReference type="Pfam" id="PF08709">
    <property type="entry name" value="Ins145_P3_rec"/>
    <property type="match status" value="1"/>
</dbReference>
<keyword evidence="3 16" id="KW-0813">Transport</keyword>
<keyword evidence="14 16" id="KW-1071">Ligand-gated ion channel</keyword>
<evidence type="ECO:0000256" key="10">
    <source>
        <dbReference type="ARBA" id="ARBA00022989"/>
    </source>
</evidence>
<dbReference type="SUPFAM" id="SSF100909">
    <property type="entry name" value="IP3 receptor type 1 binding core, domain 2"/>
    <property type="match status" value="2"/>
</dbReference>
<evidence type="ECO:0000256" key="9">
    <source>
        <dbReference type="ARBA" id="ARBA00022837"/>
    </source>
</evidence>
<evidence type="ECO:0000256" key="6">
    <source>
        <dbReference type="ARBA" id="ARBA00022692"/>
    </source>
</evidence>
<dbReference type="PANTHER" id="PTHR13715:SF99">
    <property type="entry name" value="INOSITOL 1,4,5-TRISPHOSPHATE RECEPTOR-LIKE PROTEIN A"/>
    <property type="match status" value="1"/>
</dbReference>